<organism evidence="7 8">
    <name type="scientific">Mucisphaera calidilacus</name>
    <dbReference type="NCBI Taxonomy" id="2527982"/>
    <lineage>
        <taxon>Bacteria</taxon>
        <taxon>Pseudomonadati</taxon>
        <taxon>Planctomycetota</taxon>
        <taxon>Phycisphaerae</taxon>
        <taxon>Phycisphaerales</taxon>
        <taxon>Phycisphaeraceae</taxon>
        <taxon>Mucisphaera</taxon>
    </lineage>
</organism>
<dbReference type="OrthoDB" id="9796789at2"/>
<dbReference type="InterPro" id="IPR046358">
    <property type="entry name" value="Flagellin_C"/>
</dbReference>
<dbReference type="Pfam" id="PF00700">
    <property type="entry name" value="Flagellin_C"/>
    <property type="match status" value="1"/>
</dbReference>
<evidence type="ECO:0000259" key="6">
    <source>
        <dbReference type="Pfam" id="PF00700"/>
    </source>
</evidence>
<dbReference type="Proteomes" id="UP000320386">
    <property type="component" value="Chromosome"/>
</dbReference>
<feature type="domain" description="Flagellin N-terminal" evidence="5">
    <location>
        <begin position="4"/>
        <end position="141"/>
    </location>
</feature>
<evidence type="ECO:0000259" key="5">
    <source>
        <dbReference type="Pfam" id="PF00669"/>
    </source>
</evidence>
<evidence type="ECO:0000256" key="1">
    <source>
        <dbReference type="ARBA" id="ARBA00005709"/>
    </source>
</evidence>
<dbReference type="GO" id="GO:0005576">
    <property type="term" value="C:extracellular region"/>
    <property type="evidence" value="ECO:0007669"/>
    <property type="project" value="UniProtKB-SubCell"/>
</dbReference>
<keyword evidence="7" id="KW-0966">Cell projection</keyword>
<keyword evidence="3 4" id="KW-0975">Bacterial flagellum</keyword>
<sequence length="485" mass="50417">MTRINSNVSSMIARNQLASSNADLSVRLERLSTGLKINRGADNPAGLIVSERLRNEIAAVGQSVSNIERASNVIATTEAALQEINDLLVSMKALVVEAANTGAFSREEIAANQLQIDSAVESITRISNTTSFAGLKTLNGSLDYIVENLTTSQISDVSVYGANFGTNSSVPVSVEVLASAQKATLFLSGYTGTIPGDVVFTLGGTGGAQTLEFASGQDMSDLMAQINSRSDATGVAARLFDPLNSAAGIVLESTTYGSDAFISVDVRDDPASIFSPLMSAAGTQTLRDDGQDVLAIVNGNLALGRGTSVSLNTAFLSIELELDETVATTSLNTEYTFDITGGGAIYQIGPDVNSSQQVGFGIQSVAASNLGNSIVGFLTSITSQGDNAIVKGQARFADGVLDAAIDQVSTLRGRLGAFEKNTLDTTARSAQVALENLTASESRIRDADFAEETAKLSRAQILQQAGTQTLALANSSAESVLALLQ</sequence>
<dbReference type="PANTHER" id="PTHR42792:SF2">
    <property type="entry name" value="FLAGELLIN"/>
    <property type="match status" value="1"/>
</dbReference>
<keyword evidence="2 4" id="KW-0964">Secreted</keyword>
<feature type="domain" description="Flagellin C-terminal" evidence="6">
    <location>
        <begin position="400"/>
        <end position="484"/>
    </location>
</feature>
<dbReference type="GO" id="GO:0009288">
    <property type="term" value="C:bacterial-type flagellum"/>
    <property type="evidence" value="ECO:0007669"/>
    <property type="project" value="UniProtKB-SubCell"/>
</dbReference>
<dbReference type="Gene3D" id="1.20.1330.10">
    <property type="entry name" value="f41 fragment of flagellin, N-terminal domain"/>
    <property type="match status" value="2"/>
</dbReference>
<comment type="function">
    <text evidence="4">Flagellin is the subunit protein which polymerizes to form the filaments of bacterial flagella.</text>
</comment>
<keyword evidence="7" id="KW-0282">Flagellum</keyword>
<dbReference type="RefSeq" id="WP_145446530.1">
    <property type="nucleotide sequence ID" value="NZ_CP036280.1"/>
</dbReference>
<dbReference type="PRINTS" id="PR00207">
    <property type="entry name" value="FLAGELLIN"/>
</dbReference>
<comment type="subcellular location">
    <subcellularLocation>
        <location evidence="4">Secreted</location>
    </subcellularLocation>
    <subcellularLocation>
        <location evidence="4">Bacterial flagellum</location>
    </subcellularLocation>
</comment>
<dbReference type="SUPFAM" id="SSF64518">
    <property type="entry name" value="Phase 1 flagellin"/>
    <property type="match status" value="1"/>
</dbReference>
<dbReference type="Pfam" id="PF07196">
    <property type="entry name" value="Flagellin_IN"/>
    <property type="match status" value="1"/>
</dbReference>
<dbReference type="AlphaFoldDB" id="A0A518BZG7"/>
<accession>A0A518BZG7</accession>
<dbReference type="GO" id="GO:0005198">
    <property type="term" value="F:structural molecule activity"/>
    <property type="evidence" value="ECO:0007669"/>
    <property type="project" value="UniProtKB-UniRule"/>
</dbReference>
<evidence type="ECO:0000256" key="3">
    <source>
        <dbReference type="ARBA" id="ARBA00023143"/>
    </source>
</evidence>
<keyword evidence="8" id="KW-1185">Reference proteome</keyword>
<dbReference type="PANTHER" id="PTHR42792">
    <property type="entry name" value="FLAGELLIN"/>
    <property type="match status" value="1"/>
</dbReference>
<dbReference type="InterPro" id="IPR001492">
    <property type="entry name" value="Flagellin"/>
</dbReference>
<dbReference type="InterPro" id="IPR001029">
    <property type="entry name" value="Flagellin_N"/>
</dbReference>
<dbReference type="InterPro" id="IPR042187">
    <property type="entry name" value="Flagellin_C_sub2"/>
</dbReference>
<protein>
    <recommendedName>
        <fullName evidence="4">Flagellin</fullName>
    </recommendedName>
</protein>
<proteinExistence type="inferred from homology"/>
<dbReference type="Gene3D" id="6.10.10.10">
    <property type="entry name" value="Flagellar export chaperone, C-terminal domain"/>
    <property type="match status" value="1"/>
</dbReference>
<evidence type="ECO:0000256" key="2">
    <source>
        <dbReference type="ARBA" id="ARBA00022525"/>
    </source>
</evidence>
<reference evidence="7 8" key="1">
    <citation type="submission" date="2019-02" db="EMBL/GenBank/DDBJ databases">
        <title>Deep-cultivation of Planctomycetes and their phenomic and genomic characterization uncovers novel biology.</title>
        <authorList>
            <person name="Wiegand S."/>
            <person name="Jogler M."/>
            <person name="Boedeker C."/>
            <person name="Pinto D."/>
            <person name="Vollmers J."/>
            <person name="Rivas-Marin E."/>
            <person name="Kohn T."/>
            <person name="Peeters S.H."/>
            <person name="Heuer A."/>
            <person name="Rast P."/>
            <person name="Oberbeckmann S."/>
            <person name="Bunk B."/>
            <person name="Jeske O."/>
            <person name="Meyerdierks A."/>
            <person name="Storesund J.E."/>
            <person name="Kallscheuer N."/>
            <person name="Luecker S."/>
            <person name="Lage O.M."/>
            <person name="Pohl T."/>
            <person name="Merkel B.J."/>
            <person name="Hornburger P."/>
            <person name="Mueller R.-W."/>
            <person name="Bruemmer F."/>
            <person name="Labrenz M."/>
            <person name="Spormann A.M."/>
            <person name="Op den Camp H."/>
            <person name="Overmann J."/>
            <person name="Amann R."/>
            <person name="Jetten M.S.M."/>
            <person name="Mascher T."/>
            <person name="Medema M.H."/>
            <person name="Devos D.P."/>
            <person name="Kaster A.-K."/>
            <person name="Ovreas L."/>
            <person name="Rohde M."/>
            <person name="Galperin M.Y."/>
            <person name="Jogler C."/>
        </authorList>
    </citation>
    <scope>NUCLEOTIDE SEQUENCE [LARGE SCALE GENOMIC DNA]</scope>
    <source>
        <strain evidence="7 8">Pan265</strain>
    </source>
</reference>
<gene>
    <name evidence="7" type="primary">fliC</name>
    <name evidence="7" type="ORF">Pan265_22230</name>
</gene>
<comment type="similarity">
    <text evidence="1 4">Belongs to the bacterial flagellin family.</text>
</comment>
<evidence type="ECO:0000313" key="8">
    <source>
        <dbReference type="Proteomes" id="UP000320386"/>
    </source>
</evidence>
<evidence type="ECO:0000313" key="7">
    <source>
        <dbReference type="EMBL" id="QDU72358.1"/>
    </source>
</evidence>
<dbReference type="InterPro" id="IPR010810">
    <property type="entry name" value="Flagellin_hook_IN_motif"/>
</dbReference>
<dbReference type="EMBL" id="CP036280">
    <property type="protein sequence ID" value="QDU72358.1"/>
    <property type="molecule type" value="Genomic_DNA"/>
</dbReference>
<keyword evidence="7" id="KW-0969">Cilium</keyword>
<dbReference type="KEGG" id="mcad:Pan265_22230"/>
<name>A0A518BZG7_9BACT</name>
<dbReference type="Pfam" id="PF00669">
    <property type="entry name" value="Flagellin_N"/>
    <property type="match status" value="1"/>
</dbReference>
<evidence type="ECO:0000256" key="4">
    <source>
        <dbReference type="RuleBase" id="RU362073"/>
    </source>
</evidence>